<dbReference type="Pfam" id="PF00248">
    <property type="entry name" value="Aldo_ket_red"/>
    <property type="match status" value="1"/>
</dbReference>
<evidence type="ECO:0000313" key="2">
    <source>
        <dbReference type="Proteomes" id="UP000179145"/>
    </source>
</evidence>
<dbReference type="Gene3D" id="3.20.20.100">
    <property type="entry name" value="NADP-dependent oxidoreductase domain"/>
    <property type="match status" value="1"/>
</dbReference>
<keyword evidence="2" id="KW-1185">Reference proteome</keyword>
<proteinExistence type="predicted"/>
<dbReference type="GO" id="GO:0016491">
    <property type="term" value="F:oxidoreductase activity"/>
    <property type="evidence" value="ECO:0007669"/>
    <property type="project" value="InterPro"/>
</dbReference>
<dbReference type="CDD" id="cd19138">
    <property type="entry name" value="AKR_YeaE"/>
    <property type="match status" value="1"/>
</dbReference>
<accession>A0A1D8UQK8</accession>
<dbReference type="STRING" id="153496.A0U89_00880"/>
<protein>
    <submittedName>
        <fullName evidence="1">Oxidoreductase</fullName>
    </submittedName>
</protein>
<dbReference type="RefSeq" id="WP_070401770.1">
    <property type="nucleotide sequence ID" value="NZ_BJVW01000004.1"/>
</dbReference>
<dbReference type="PANTHER" id="PTHR43638:SF3">
    <property type="entry name" value="ALDEHYDE REDUCTASE"/>
    <property type="match status" value="1"/>
</dbReference>
<gene>
    <name evidence="1" type="ORF">A0U89_00880</name>
</gene>
<evidence type="ECO:0000313" key="1">
    <source>
        <dbReference type="EMBL" id="AOX15921.1"/>
    </source>
</evidence>
<sequence>MRTVKLKNGRTVPALGMGTWNIGDSGARRADEIASLQAGIEAGMTVVDTAEMYGNGRSETLVGEAIADLRDDVYLVSKVTPSNASYEGVQKHCRASLKRLGTDRLDLYLLHWRSGVPLSETVRGMEQLQVDGLIEDWGVSNFDVDDMDELDGISDGCVANQVLYNLEHRGVEFDLLGEDREREVVTMAYSPLGQGGELLTNPAMREVAKRHETSAGPASAAQIALAWVLRQENILAIPKAGSIKHLRENALATEIELSQDDLKTLDAAFPPPKRKMSLAMI</sequence>
<dbReference type="eggNOG" id="COG0656">
    <property type="taxonomic scope" value="Bacteria"/>
</dbReference>
<dbReference type="AlphaFoldDB" id="A0A1D8UQK8"/>
<dbReference type="SUPFAM" id="SSF51430">
    <property type="entry name" value="NAD(P)-linked oxidoreductase"/>
    <property type="match status" value="1"/>
</dbReference>
<dbReference type="EMBL" id="CP014674">
    <property type="protein sequence ID" value="AOX15921.1"/>
    <property type="molecule type" value="Genomic_DNA"/>
</dbReference>
<dbReference type="InterPro" id="IPR036812">
    <property type="entry name" value="NAD(P)_OxRdtase_dom_sf"/>
</dbReference>
<dbReference type="KEGG" id="kba:A0U89_00880"/>
<dbReference type="InterPro" id="IPR023210">
    <property type="entry name" value="NADP_OxRdtase_dom"/>
</dbReference>
<reference evidence="1 2" key="1">
    <citation type="journal article" date="2016" name="Microb. Cell Fact.">
        <title>Dissection of exopolysaccharide biosynthesis in Kozakia baliensis.</title>
        <authorList>
            <person name="Brandt J.U."/>
            <person name="Jakob F."/>
            <person name="Behr J."/>
            <person name="Geissler A.J."/>
            <person name="Vogel R.F."/>
        </authorList>
    </citation>
    <scope>NUCLEOTIDE SEQUENCE [LARGE SCALE GENOMIC DNA]</scope>
    <source>
        <strain evidence="1 2">DSM 14400</strain>
    </source>
</reference>
<dbReference type="OrthoDB" id="9772407at2"/>
<dbReference type="PRINTS" id="PR00069">
    <property type="entry name" value="ALDKETRDTASE"/>
</dbReference>
<organism evidence="1 2">
    <name type="scientific">Kozakia baliensis</name>
    <dbReference type="NCBI Taxonomy" id="153496"/>
    <lineage>
        <taxon>Bacteria</taxon>
        <taxon>Pseudomonadati</taxon>
        <taxon>Pseudomonadota</taxon>
        <taxon>Alphaproteobacteria</taxon>
        <taxon>Acetobacterales</taxon>
        <taxon>Acetobacteraceae</taxon>
        <taxon>Kozakia</taxon>
    </lineage>
</organism>
<dbReference type="Proteomes" id="UP000179145">
    <property type="component" value="Chromosome"/>
</dbReference>
<dbReference type="PANTHER" id="PTHR43638">
    <property type="entry name" value="OXIDOREDUCTASE, ALDO/KETO REDUCTASE FAMILY PROTEIN"/>
    <property type="match status" value="1"/>
</dbReference>
<dbReference type="PIRSF" id="PIRSF000097">
    <property type="entry name" value="AKR"/>
    <property type="match status" value="1"/>
</dbReference>
<dbReference type="InterPro" id="IPR020471">
    <property type="entry name" value="AKR"/>
</dbReference>
<name>A0A1D8UQK8_9PROT</name>